<organism evidence="1 2">
    <name type="scientific">Lagenidium giganteum</name>
    <dbReference type="NCBI Taxonomy" id="4803"/>
    <lineage>
        <taxon>Eukaryota</taxon>
        <taxon>Sar</taxon>
        <taxon>Stramenopiles</taxon>
        <taxon>Oomycota</taxon>
        <taxon>Peronosporomycetes</taxon>
        <taxon>Pythiales</taxon>
        <taxon>Pythiaceae</taxon>
    </lineage>
</organism>
<evidence type="ECO:0000313" key="1">
    <source>
        <dbReference type="EMBL" id="DBA02130.1"/>
    </source>
</evidence>
<proteinExistence type="predicted"/>
<dbReference type="Proteomes" id="UP001146120">
    <property type="component" value="Unassembled WGS sequence"/>
</dbReference>
<sequence length="153" mass="17316">TIGGNHWHTHHDWLTFQVGRTIPRAKKRAASATETLPDTATDIANALKGKRTNASTKRTYQSKINVMVRWLQTHHPSLISDDKSLRLPLTFDAVIGFFGHLCAAAHHYDLDDGIWGYQSALVDAYKTRVLSLDPHSDTELRRVLEGYEKVINR</sequence>
<comment type="caution">
    <text evidence="1">The sequence shown here is derived from an EMBL/GenBank/DDBJ whole genome shotgun (WGS) entry which is preliminary data.</text>
</comment>
<evidence type="ECO:0000313" key="2">
    <source>
        <dbReference type="Proteomes" id="UP001146120"/>
    </source>
</evidence>
<name>A0AAV2Z8A4_9STRA</name>
<reference evidence="1" key="2">
    <citation type="journal article" date="2023" name="Microbiol Resour">
        <title>Decontamination and Annotation of the Draft Genome Sequence of the Oomycete Lagenidium giganteum ARSEF 373.</title>
        <authorList>
            <person name="Morgan W.R."/>
            <person name="Tartar A."/>
        </authorList>
    </citation>
    <scope>NUCLEOTIDE SEQUENCE</scope>
    <source>
        <strain evidence="1">ARSEF 373</strain>
    </source>
</reference>
<keyword evidence="2" id="KW-1185">Reference proteome</keyword>
<feature type="non-terminal residue" evidence="1">
    <location>
        <position position="1"/>
    </location>
</feature>
<protein>
    <recommendedName>
        <fullName evidence="3">Core-binding (CB) domain-containing protein</fullName>
    </recommendedName>
</protein>
<evidence type="ECO:0008006" key="3">
    <source>
        <dbReference type="Google" id="ProtNLM"/>
    </source>
</evidence>
<accession>A0AAV2Z8A4</accession>
<reference evidence="1" key="1">
    <citation type="submission" date="2022-11" db="EMBL/GenBank/DDBJ databases">
        <authorList>
            <person name="Morgan W.R."/>
            <person name="Tartar A."/>
        </authorList>
    </citation>
    <scope>NUCLEOTIDE SEQUENCE</scope>
    <source>
        <strain evidence="1">ARSEF 373</strain>
    </source>
</reference>
<gene>
    <name evidence="1" type="ORF">N0F65_011197</name>
</gene>
<dbReference type="AlphaFoldDB" id="A0AAV2Z8A4"/>
<dbReference type="EMBL" id="DAKRPA010000036">
    <property type="protein sequence ID" value="DBA02130.1"/>
    <property type="molecule type" value="Genomic_DNA"/>
</dbReference>